<proteinExistence type="predicted"/>
<organism evidence="1 2">
    <name type="scientific">Methylomonas methanica</name>
    <dbReference type="NCBI Taxonomy" id="421"/>
    <lineage>
        <taxon>Bacteria</taxon>
        <taxon>Pseudomonadati</taxon>
        <taxon>Pseudomonadota</taxon>
        <taxon>Gammaproteobacteria</taxon>
        <taxon>Methylococcales</taxon>
        <taxon>Methylococcaceae</taxon>
        <taxon>Methylomonas</taxon>
    </lineage>
</organism>
<gene>
    <name evidence="1" type="ORF">A1332_13650</name>
</gene>
<name>A0A177MIV2_METMH</name>
<accession>A0A177MIV2</accession>
<dbReference type="EMBL" id="LUUG01000066">
    <property type="protein sequence ID" value="OAI05283.1"/>
    <property type="molecule type" value="Genomic_DNA"/>
</dbReference>
<evidence type="ECO:0000313" key="2">
    <source>
        <dbReference type="Proteomes" id="UP000078090"/>
    </source>
</evidence>
<sequence length="63" mass="6768">MDKALTYKINVEKVFNGSAVGIVHDAGLAAVALNIGTAFDGIEIKVSARLSLDSFEYKRIGIR</sequence>
<dbReference type="Proteomes" id="UP000078090">
    <property type="component" value="Unassembled WGS sequence"/>
</dbReference>
<dbReference type="AlphaFoldDB" id="A0A177MIV2"/>
<evidence type="ECO:0000313" key="1">
    <source>
        <dbReference type="EMBL" id="OAI05283.1"/>
    </source>
</evidence>
<comment type="caution">
    <text evidence="1">The sequence shown here is derived from an EMBL/GenBank/DDBJ whole genome shotgun (WGS) entry which is preliminary data.</text>
</comment>
<reference evidence="2" key="1">
    <citation type="submission" date="2016-03" db="EMBL/GenBank/DDBJ databases">
        <authorList>
            <person name="Heylen K."/>
            <person name="De Vos P."/>
            <person name="Vekeman B."/>
        </authorList>
    </citation>
    <scope>NUCLEOTIDE SEQUENCE [LARGE SCALE GENOMIC DNA]</scope>
    <source>
        <strain evidence="2">R-45363</strain>
    </source>
</reference>
<protein>
    <submittedName>
        <fullName evidence="1">Uncharacterized protein</fullName>
    </submittedName>
</protein>